<accession>A0AA36EKS3</accession>
<sequence>MASSEKLSFIDQSESMIILAIKPNENLIINSDASRYNSPIKPMIECLKFSPLMKALTMAEVVPLIHLCKSFSMVIHAKTREIVNFEVANNKTSINKANFHKLLVLVSSNDGIEPESIPTIGLIEMFYHMGYTINTSLLFKFRKSFLPAI</sequence>
<keyword evidence="2" id="KW-1185">Reference proteome</keyword>
<dbReference type="EMBL" id="OX465084">
    <property type="protein sequence ID" value="CAI9299382.1"/>
    <property type="molecule type" value="Genomic_DNA"/>
</dbReference>
<evidence type="ECO:0000313" key="2">
    <source>
        <dbReference type="Proteomes" id="UP001177003"/>
    </source>
</evidence>
<dbReference type="Proteomes" id="UP001177003">
    <property type="component" value="Chromosome 8"/>
</dbReference>
<name>A0AA36EKS3_LACSI</name>
<protein>
    <submittedName>
        <fullName evidence="1">Uncharacterized protein</fullName>
    </submittedName>
</protein>
<gene>
    <name evidence="1" type="ORF">LSALG_LOCUS38095</name>
</gene>
<proteinExistence type="predicted"/>
<organism evidence="1 2">
    <name type="scientific">Lactuca saligna</name>
    <name type="common">Willowleaf lettuce</name>
    <dbReference type="NCBI Taxonomy" id="75948"/>
    <lineage>
        <taxon>Eukaryota</taxon>
        <taxon>Viridiplantae</taxon>
        <taxon>Streptophyta</taxon>
        <taxon>Embryophyta</taxon>
        <taxon>Tracheophyta</taxon>
        <taxon>Spermatophyta</taxon>
        <taxon>Magnoliopsida</taxon>
        <taxon>eudicotyledons</taxon>
        <taxon>Gunneridae</taxon>
        <taxon>Pentapetalae</taxon>
        <taxon>asterids</taxon>
        <taxon>campanulids</taxon>
        <taxon>Asterales</taxon>
        <taxon>Asteraceae</taxon>
        <taxon>Cichorioideae</taxon>
        <taxon>Cichorieae</taxon>
        <taxon>Lactucinae</taxon>
        <taxon>Lactuca</taxon>
    </lineage>
</organism>
<reference evidence="1" key="1">
    <citation type="submission" date="2023-04" db="EMBL/GenBank/DDBJ databases">
        <authorList>
            <person name="Vijverberg K."/>
            <person name="Xiong W."/>
            <person name="Schranz E."/>
        </authorList>
    </citation>
    <scope>NUCLEOTIDE SEQUENCE</scope>
</reference>
<evidence type="ECO:0000313" key="1">
    <source>
        <dbReference type="EMBL" id="CAI9299382.1"/>
    </source>
</evidence>
<dbReference type="AlphaFoldDB" id="A0AA36EKS3"/>